<name>A0A8S2SP80_9BILA</name>
<dbReference type="Proteomes" id="UP000681967">
    <property type="component" value="Unassembled WGS sequence"/>
</dbReference>
<dbReference type="PANTHER" id="PTHR12286">
    <property type="entry name" value="SACCHAROPINE DEHYDROGENASE-LIKE OXIDOREDUCTASE"/>
    <property type="match status" value="1"/>
</dbReference>
<evidence type="ECO:0000313" key="2">
    <source>
        <dbReference type="Proteomes" id="UP000681967"/>
    </source>
</evidence>
<dbReference type="GO" id="GO:0005739">
    <property type="term" value="C:mitochondrion"/>
    <property type="evidence" value="ECO:0007669"/>
    <property type="project" value="TreeGrafter"/>
</dbReference>
<proteinExistence type="predicted"/>
<protein>
    <recommendedName>
        <fullName evidence="3">Saccharopine dehydrogenase</fullName>
    </recommendedName>
</protein>
<feature type="non-terminal residue" evidence="1">
    <location>
        <position position="1"/>
    </location>
</feature>
<evidence type="ECO:0008006" key="3">
    <source>
        <dbReference type="Google" id="ProtNLM"/>
    </source>
</evidence>
<organism evidence="1 2">
    <name type="scientific">Rotaria magnacalcarata</name>
    <dbReference type="NCBI Taxonomy" id="392030"/>
    <lineage>
        <taxon>Eukaryota</taxon>
        <taxon>Metazoa</taxon>
        <taxon>Spiralia</taxon>
        <taxon>Gnathifera</taxon>
        <taxon>Rotifera</taxon>
        <taxon>Eurotatoria</taxon>
        <taxon>Bdelloidea</taxon>
        <taxon>Philodinida</taxon>
        <taxon>Philodinidae</taxon>
        <taxon>Rotaria</taxon>
    </lineage>
</organism>
<accession>A0A8S2SP80</accession>
<dbReference type="EMBL" id="CAJOBH010023453">
    <property type="protein sequence ID" value="CAF4235317.1"/>
    <property type="molecule type" value="Genomic_DNA"/>
</dbReference>
<dbReference type="GO" id="GO:0005811">
    <property type="term" value="C:lipid droplet"/>
    <property type="evidence" value="ECO:0007669"/>
    <property type="project" value="TreeGrafter"/>
</dbReference>
<reference evidence="1" key="1">
    <citation type="submission" date="2021-02" db="EMBL/GenBank/DDBJ databases">
        <authorList>
            <person name="Nowell W R."/>
        </authorList>
    </citation>
    <scope>NUCLEOTIDE SEQUENCE</scope>
</reference>
<evidence type="ECO:0000313" key="1">
    <source>
        <dbReference type="EMBL" id="CAF4235317.1"/>
    </source>
</evidence>
<dbReference type="InterPro" id="IPR051276">
    <property type="entry name" value="Saccharopine_DH-like_oxidrdct"/>
</dbReference>
<dbReference type="GO" id="GO:0005886">
    <property type="term" value="C:plasma membrane"/>
    <property type="evidence" value="ECO:0007669"/>
    <property type="project" value="TreeGrafter"/>
</dbReference>
<gene>
    <name evidence="1" type="ORF">BYL167_LOCUS24950</name>
</gene>
<sequence>CEQASFKMTFVTHTENKQKLIHEFAGMDPGYIGTSKLSIACAIMLLQESDRLPTKGGVFTPATAFGRTSLMKFLETEGFSFTKK</sequence>
<dbReference type="GO" id="GO:0009247">
    <property type="term" value="P:glycolipid biosynthetic process"/>
    <property type="evidence" value="ECO:0007669"/>
    <property type="project" value="TreeGrafter"/>
</dbReference>
<dbReference type="PANTHER" id="PTHR12286:SF5">
    <property type="entry name" value="SACCHAROPINE DEHYDROGENASE-LIKE OXIDOREDUCTASE"/>
    <property type="match status" value="1"/>
</dbReference>
<comment type="caution">
    <text evidence="1">The sequence shown here is derived from an EMBL/GenBank/DDBJ whole genome shotgun (WGS) entry which is preliminary data.</text>
</comment>
<dbReference type="AlphaFoldDB" id="A0A8S2SP80"/>